<feature type="compositionally biased region" description="Basic and acidic residues" evidence="2">
    <location>
        <begin position="953"/>
        <end position="965"/>
    </location>
</feature>
<keyword evidence="1" id="KW-0863">Zinc-finger</keyword>
<dbReference type="GO" id="GO:0045664">
    <property type="term" value="P:regulation of neuron differentiation"/>
    <property type="evidence" value="ECO:0007669"/>
    <property type="project" value="TreeGrafter"/>
</dbReference>
<dbReference type="GO" id="GO:0005634">
    <property type="term" value="C:nucleus"/>
    <property type="evidence" value="ECO:0007669"/>
    <property type="project" value="TreeGrafter"/>
</dbReference>
<accession>A0A8K0C704</accession>
<feature type="region of interest" description="Disordered" evidence="2">
    <location>
        <begin position="52"/>
        <end position="79"/>
    </location>
</feature>
<feature type="domain" description="C2H2-type" evidence="3">
    <location>
        <begin position="1057"/>
        <end position="1086"/>
    </location>
</feature>
<evidence type="ECO:0000313" key="5">
    <source>
        <dbReference type="Proteomes" id="UP000801492"/>
    </source>
</evidence>
<feature type="domain" description="C2H2-type" evidence="3">
    <location>
        <begin position="580"/>
        <end position="609"/>
    </location>
</feature>
<dbReference type="EMBL" id="VTPC01091051">
    <property type="protein sequence ID" value="KAF2879956.1"/>
    <property type="molecule type" value="Genomic_DNA"/>
</dbReference>
<comment type="caution">
    <text evidence="4">The sequence shown here is derived from an EMBL/GenBank/DDBJ whole genome shotgun (WGS) entry which is preliminary data.</text>
</comment>
<feature type="compositionally biased region" description="Polar residues" evidence="2">
    <location>
        <begin position="718"/>
        <end position="730"/>
    </location>
</feature>
<dbReference type="GO" id="GO:0008270">
    <property type="term" value="F:zinc ion binding"/>
    <property type="evidence" value="ECO:0007669"/>
    <property type="project" value="UniProtKB-KW"/>
</dbReference>
<dbReference type="InterPro" id="IPR040373">
    <property type="entry name" value="CASZ1"/>
</dbReference>
<feature type="region of interest" description="Disordered" evidence="2">
    <location>
        <begin position="943"/>
        <end position="968"/>
    </location>
</feature>
<keyword evidence="1" id="KW-0479">Metal-binding</keyword>
<protein>
    <recommendedName>
        <fullName evidence="3">C2H2-type domain-containing protein</fullName>
    </recommendedName>
</protein>
<feature type="compositionally biased region" description="Pro residues" evidence="2">
    <location>
        <begin position="263"/>
        <end position="276"/>
    </location>
</feature>
<dbReference type="GO" id="GO:0000981">
    <property type="term" value="F:DNA-binding transcription factor activity, RNA polymerase II-specific"/>
    <property type="evidence" value="ECO:0007669"/>
    <property type="project" value="TreeGrafter"/>
</dbReference>
<keyword evidence="5" id="KW-1185">Reference proteome</keyword>
<dbReference type="GO" id="GO:0000977">
    <property type="term" value="F:RNA polymerase II transcription regulatory region sequence-specific DNA binding"/>
    <property type="evidence" value="ECO:0007669"/>
    <property type="project" value="TreeGrafter"/>
</dbReference>
<evidence type="ECO:0000259" key="3">
    <source>
        <dbReference type="PROSITE" id="PS50157"/>
    </source>
</evidence>
<dbReference type="PROSITE" id="PS00028">
    <property type="entry name" value="ZINC_FINGER_C2H2_1"/>
    <property type="match status" value="8"/>
</dbReference>
<dbReference type="PROSITE" id="PS50157">
    <property type="entry name" value="ZINC_FINGER_C2H2_2"/>
    <property type="match status" value="5"/>
</dbReference>
<feature type="domain" description="C2H2-type" evidence="3">
    <location>
        <begin position="1206"/>
        <end position="1233"/>
    </location>
</feature>
<dbReference type="PANTHER" id="PTHR12451">
    <property type="entry name" value="TRANSCRIPTION FACTOR CASTOR PROTEIN MING -RELATED"/>
    <property type="match status" value="1"/>
</dbReference>
<dbReference type="Proteomes" id="UP000801492">
    <property type="component" value="Unassembled WGS sequence"/>
</dbReference>
<dbReference type="SMART" id="SM00355">
    <property type="entry name" value="ZnF_C2H2"/>
    <property type="match status" value="12"/>
</dbReference>
<gene>
    <name evidence="4" type="ORF">ILUMI_26215</name>
</gene>
<evidence type="ECO:0000256" key="2">
    <source>
        <dbReference type="SAM" id="MobiDB-lite"/>
    </source>
</evidence>
<dbReference type="InterPro" id="IPR013087">
    <property type="entry name" value="Znf_C2H2_type"/>
</dbReference>
<dbReference type="OrthoDB" id="10063916at2759"/>
<name>A0A8K0C704_IGNLU</name>
<feature type="compositionally biased region" description="Acidic residues" evidence="2">
    <location>
        <begin position="163"/>
        <end position="176"/>
    </location>
</feature>
<keyword evidence="1" id="KW-0862">Zinc</keyword>
<dbReference type="PANTHER" id="PTHR12451:SF0">
    <property type="entry name" value="ZINC FINGER PROTEIN CASTOR HOMOLOG 1"/>
    <property type="match status" value="1"/>
</dbReference>
<feature type="compositionally biased region" description="Basic and acidic residues" evidence="2">
    <location>
        <begin position="123"/>
        <end position="139"/>
    </location>
</feature>
<organism evidence="4 5">
    <name type="scientific">Ignelater luminosus</name>
    <name type="common">Cucubano</name>
    <name type="synonym">Pyrophorus luminosus</name>
    <dbReference type="NCBI Taxonomy" id="2038154"/>
    <lineage>
        <taxon>Eukaryota</taxon>
        <taxon>Metazoa</taxon>
        <taxon>Ecdysozoa</taxon>
        <taxon>Arthropoda</taxon>
        <taxon>Hexapoda</taxon>
        <taxon>Insecta</taxon>
        <taxon>Pterygota</taxon>
        <taxon>Neoptera</taxon>
        <taxon>Endopterygota</taxon>
        <taxon>Coleoptera</taxon>
        <taxon>Polyphaga</taxon>
        <taxon>Elateriformia</taxon>
        <taxon>Elateroidea</taxon>
        <taxon>Elateridae</taxon>
        <taxon>Agrypninae</taxon>
        <taxon>Pyrophorini</taxon>
        <taxon>Ignelater</taxon>
    </lineage>
</organism>
<reference evidence="4" key="1">
    <citation type="submission" date="2019-08" db="EMBL/GenBank/DDBJ databases">
        <title>The genome of the North American firefly Photinus pyralis.</title>
        <authorList>
            <consortium name="Photinus pyralis genome working group"/>
            <person name="Fallon T.R."/>
            <person name="Sander Lower S.E."/>
            <person name="Weng J.-K."/>
        </authorList>
    </citation>
    <scope>NUCLEOTIDE SEQUENCE</scope>
    <source>
        <strain evidence="4">TRF0915ILg1</strain>
        <tissue evidence="4">Whole body</tissue>
    </source>
</reference>
<feature type="compositionally biased region" description="Acidic residues" evidence="2">
    <location>
        <begin position="142"/>
        <end position="155"/>
    </location>
</feature>
<feature type="compositionally biased region" description="Polar residues" evidence="2">
    <location>
        <begin position="737"/>
        <end position="747"/>
    </location>
</feature>
<dbReference type="GO" id="GO:0045944">
    <property type="term" value="P:positive regulation of transcription by RNA polymerase II"/>
    <property type="evidence" value="ECO:0007669"/>
    <property type="project" value="TreeGrafter"/>
</dbReference>
<feature type="region of interest" description="Disordered" evidence="2">
    <location>
        <begin position="111"/>
        <end position="205"/>
    </location>
</feature>
<evidence type="ECO:0000256" key="1">
    <source>
        <dbReference type="PROSITE-ProRule" id="PRU00042"/>
    </source>
</evidence>
<feature type="compositionally biased region" description="Polar residues" evidence="2">
    <location>
        <begin position="183"/>
        <end position="192"/>
    </location>
</feature>
<evidence type="ECO:0000313" key="4">
    <source>
        <dbReference type="EMBL" id="KAF2879956.1"/>
    </source>
</evidence>
<feature type="region of interest" description="Disordered" evidence="2">
    <location>
        <begin position="257"/>
        <end position="282"/>
    </location>
</feature>
<feature type="domain" description="C2H2-type" evidence="3">
    <location>
        <begin position="790"/>
        <end position="819"/>
    </location>
</feature>
<feature type="domain" description="C2H2-type" evidence="3">
    <location>
        <begin position="1427"/>
        <end position="1456"/>
    </location>
</feature>
<proteinExistence type="predicted"/>
<sequence>MLATMATVTSGLLSPNSYGLNPDQVAAKMAAENSETEYNRYRNAPVFGSNVVDSSDSEPENVFQSLPKDDIPKRNKRKNFKPRCTNLAYSDSDNNEVLNLSEFSNNNNLKNVRRRKTLSTRKVVVDPRHSPMDLSKTNDSDSASDDSEEFTENDTTENYLTENDIETEVADNDDGNSSDNDNKIPSSFSIHNLSKPHVSETGLTHGQVSEMREYAVNTMRELLGIYGLTSEVAESISRQLPIAAFSSGKILENLTLGPQRLEPSPPSQPPTPPSTPLSPKANEIPKYTSCVSFLPNITITQASSPSIPQILNQNSQKGPLDLDMKKKKSPPSLYTNGTGLNLSTSQMDMMMEATKSKSDGKINDQKLPGNSSHSLRINFPPNIMQYANIKSEDDSPPPMDTNPLNAMMAQSLAPTQSRENSHLGLVNKSQSQIDYSKYVKKFSSSLECGSTYCKDLNYREHFHCLDCNSRVFIKKEEMIRHFKWHKKRDESLQHGFMRYSPLDDCSDRYGNCTHNKKQTHYHCIKEGCDKVYISTSDVQMHANYHRKDSAIIQEGFQRYRATEECGASYCSFFGQRTTHFHCRRSGCRFTFKNKSDMEKHKSYHIKDEQLSRDGFKKFMKSEICPYDNCRFSKVCNHIHCIRPQCNYVLHSSGQLFSHKRKHERKDSELAYRKYKLAQSMMKTLQDSGMNIGFPREYEQQFEGLNLSMFHQSSMSNLSNSETLSERNSPVSYEEGESSSAMDLSANDSNFTIPEEGIPWNSEDFWKKYCQFFGQQDICTEKCEHAYSDHYHCLMEHCDIVFNCRDGVREHARNHEQQEQVTDAFYTTVVAQSGGCDESCIYQDKEKHYHCNWENCREVILPNDKPFRRLEHYKMHEYSKKLSLTKDPLTMTHLATSIDGMFCRKRGRPPKNRVIEVWNDYSPMGSQSLLDSPQAIFTSFKLPKPSTSAQSSNKEMEHHDSPDERSNSPIVQDYTLQGFDVYSENTKCPDSLCPYLGNVHYHCNQNRCLYVTDKEDILIMHSKDFHDNIDILDGFEFYDRNVDCRLPNCPSNKVNRHFHCTRPNCNYSFVQYSTMAIHNQKHLEEANHLSQILPPQMPNEIKIKNEPISEDRNNEVIAEHQIQLRAMNLSQNVQDNKVSVVKASGTFYPLSTVGTERHTSPEIIKSVSAEPSTNQENNIPDMGSQTLYGPEMSCSRPFCKLKRKYHYHCNACNQAFSEVDRLVAHIAKHSTSALNSQLLEDSNINQQPPPTSASSPAKTEPKINVAPLHSLQNPPVPKSEPENPYVTPTFDAYNHFSNFPANLATQFALMSQQQGMQTAFLPQSLYQNTAIPTQLMFQHSTLMQSPLLPPQNPYTNENMTSPLAAMAANLNKRAMSPHEFTPEQKKVRLQTSMRILKDEPVPEGYLRFRFNEDCQYPHCGYREHQTHFHCQRQDCGYSFCDKTRFVQHTARHERLDTLMGGDFQQYRANVACGRPECTYTSTLGSTQNKASHFHCLKCEFVCTDTNKVVAHRRQHQKLDSIQAAGFEKFTPSQQCKMGNCQHSGKQTHYHCLSCHYAVLGLAQMSAHKYRHLEG</sequence>
<feature type="region of interest" description="Disordered" evidence="2">
    <location>
        <begin position="718"/>
        <end position="747"/>
    </location>
</feature>